<keyword evidence="3" id="KW-1185">Reference proteome</keyword>
<dbReference type="Proteomes" id="UP000501690">
    <property type="component" value="Linkage Group LG11"/>
</dbReference>
<dbReference type="EMBL" id="CP039355">
    <property type="protein sequence ID" value="QCE15551.1"/>
    <property type="molecule type" value="Genomic_DNA"/>
</dbReference>
<proteinExistence type="predicted"/>
<protein>
    <submittedName>
        <fullName evidence="2">Uncharacterized protein</fullName>
    </submittedName>
</protein>
<name>A0A4D6NRJ6_VIGUN</name>
<dbReference type="AlphaFoldDB" id="A0A4D6NRJ6"/>
<organism evidence="2 3">
    <name type="scientific">Vigna unguiculata</name>
    <name type="common">Cowpea</name>
    <dbReference type="NCBI Taxonomy" id="3917"/>
    <lineage>
        <taxon>Eukaryota</taxon>
        <taxon>Viridiplantae</taxon>
        <taxon>Streptophyta</taxon>
        <taxon>Embryophyta</taxon>
        <taxon>Tracheophyta</taxon>
        <taxon>Spermatophyta</taxon>
        <taxon>Magnoliopsida</taxon>
        <taxon>eudicotyledons</taxon>
        <taxon>Gunneridae</taxon>
        <taxon>Pentapetalae</taxon>
        <taxon>rosids</taxon>
        <taxon>fabids</taxon>
        <taxon>Fabales</taxon>
        <taxon>Fabaceae</taxon>
        <taxon>Papilionoideae</taxon>
        <taxon>50 kb inversion clade</taxon>
        <taxon>NPAAA clade</taxon>
        <taxon>indigoferoid/millettioid clade</taxon>
        <taxon>Phaseoleae</taxon>
        <taxon>Vigna</taxon>
    </lineage>
</organism>
<keyword evidence="1" id="KW-0175">Coiled coil</keyword>
<evidence type="ECO:0000313" key="3">
    <source>
        <dbReference type="Proteomes" id="UP000501690"/>
    </source>
</evidence>
<evidence type="ECO:0000256" key="1">
    <source>
        <dbReference type="SAM" id="Coils"/>
    </source>
</evidence>
<feature type="coiled-coil region" evidence="1">
    <location>
        <begin position="57"/>
        <end position="108"/>
    </location>
</feature>
<sequence>MAHNVFEGDLQCLLNQDVSSVQVDTCAFLHKADVSSISLCEKLTNLSLVKGKKDKEIIAMKLEVSRLTTELAEMEKLRKNLREQEVRSTDLETTLKNATKKATGLEENLCRLQTKVENRSWPTRLPRHMEWDLRWPWSRSDSYVPRLIFLVWMP</sequence>
<reference evidence="2 3" key="1">
    <citation type="submission" date="2019-04" db="EMBL/GenBank/DDBJ databases">
        <title>An improved genome assembly and genetic linkage map for asparagus bean, Vigna unguiculata ssp. sesquipedialis.</title>
        <authorList>
            <person name="Xia Q."/>
            <person name="Zhang R."/>
            <person name="Dong Y."/>
        </authorList>
    </citation>
    <scope>NUCLEOTIDE SEQUENCE [LARGE SCALE GENOMIC DNA]</scope>
    <source>
        <tissue evidence="2">Leaf</tissue>
    </source>
</reference>
<evidence type="ECO:0000313" key="2">
    <source>
        <dbReference type="EMBL" id="QCE15551.1"/>
    </source>
</evidence>
<accession>A0A4D6NRJ6</accession>
<gene>
    <name evidence="2" type="ORF">DEO72_LG11g2562</name>
</gene>